<dbReference type="Proteomes" id="UP000004478">
    <property type="component" value="Unassembled WGS sequence"/>
</dbReference>
<evidence type="ECO:0000313" key="1">
    <source>
        <dbReference type="EMBL" id="EKB47616.1"/>
    </source>
</evidence>
<accession>K1KYN8</accession>
<comment type="caution">
    <text evidence="1">The sequence shown here is derived from an EMBL/GenBank/DDBJ whole genome shotgun (WGS) entry which is preliminary data.</text>
</comment>
<protein>
    <submittedName>
        <fullName evidence="1">Uncharacterized protein</fullName>
    </submittedName>
</protein>
<name>K1KYN8_CECL9</name>
<reference evidence="1 2" key="1">
    <citation type="journal article" date="2012" name="J. Bacteriol.">
        <title>Draft Genome Sequence of Cecembia lonarensis Strain LW9T, Isolated from Lonar Lake, a Haloalkaline Lake in India.</title>
        <authorList>
            <person name="Shivaji S."/>
            <person name="Ara S."/>
            <person name="Singh A."/>
            <person name="Pinnaka A.K."/>
        </authorList>
    </citation>
    <scope>NUCLEOTIDE SEQUENCE [LARGE SCALE GENOMIC DNA]</scope>
    <source>
        <strain evidence="1 2">LW9</strain>
    </source>
</reference>
<keyword evidence="2" id="KW-1185">Reference proteome</keyword>
<proteinExistence type="predicted"/>
<sequence>MKSIKNTVNLISLIEGAGEKGLLAKLIYISGFNSKTGCYYPKGEIFIRIFPNNLKGGYKGNTLMIPLKTQSQLKQSFIDIRIGDLLFSTSQIVVLVAGKNYILNAKYGYLKLKAELMTCLK</sequence>
<dbReference type="AlphaFoldDB" id="K1KYN8"/>
<dbReference type="EMBL" id="AMGM01000107">
    <property type="protein sequence ID" value="EKB47616.1"/>
    <property type="molecule type" value="Genomic_DNA"/>
</dbReference>
<evidence type="ECO:0000313" key="2">
    <source>
        <dbReference type="Proteomes" id="UP000004478"/>
    </source>
</evidence>
<organism evidence="1 2">
    <name type="scientific">Cecembia lonarensis (strain CCUG 58316 / KCTC 22772 / LW9)</name>
    <dbReference type="NCBI Taxonomy" id="1225176"/>
    <lineage>
        <taxon>Bacteria</taxon>
        <taxon>Pseudomonadati</taxon>
        <taxon>Bacteroidota</taxon>
        <taxon>Cytophagia</taxon>
        <taxon>Cytophagales</taxon>
        <taxon>Cyclobacteriaceae</taxon>
        <taxon>Cecembia</taxon>
    </lineage>
</organism>
<gene>
    <name evidence="1" type="ORF">B879_03775</name>
</gene>